<dbReference type="Pfam" id="PF00293">
    <property type="entry name" value="NUDIX"/>
    <property type="match status" value="1"/>
</dbReference>
<dbReference type="SUPFAM" id="SSF55811">
    <property type="entry name" value="Nudix"/>
    <property type="match status" value="1"/>
</dbReference>
<evidence type="ECO:0000313" key="2">
    <source>
        <dbReference type="EMBL" id="QKN22460.1"/>
    </source>
</evidence>
<dbReference type="InterPro" id="IPR015797">
    <property type="entry name" value="NUDIX_hydrolase-like_dom_sf"/>
</dbReference>
<name>A0A6M9TZV5_9VIRU</name>
<organism evidence="2">
    <name type="scientific">Drosophila-associated filamentous virus</name>
    <dbReference type="NCBI Taxonomy" id="2743186"/>
    <lineage>
        <taxon>Viruses</taxon>
    </lineage>
</organism>
<dbReference type="CDD" id="cd02883">
    <property type="entry name" value="NUDIX_Hydrolase"/>
    <property type="match status" value="1"/>
</dbReference>
<evidence type="ECO:0000259" key="1">
    <source>
        <dbReference type="Pfam" id="PF00293"/>
    </source>
</evidence>
<dbReference type="InterPro" id="IPR000086">
    <property type="entry name" value="NUDIX_hydrolase_dom"/>
</dbReference>
<proteinExistence type="predicted"/>
<dbReference type="EMBL" id="MT496832">
    <property type="protein sequence ID" value="QKN22460.1"/>
    <property type="molecule type" value="Genomic_DNA"/>
</dbReference>
<dbReference type="Gene3D" id="3.90.79.10">
    <property type="entry name" value="Nucleoside Triphosphate Pyrophosphohydrolase"/>
    <property type="match status" value="1"/>
</dbReference>
<sequence>MKLKQLCTCAFCAVNSKTTTDKCIYQPKQKCNITASLEFVNSSGLLVIDSLYNLYILMRRYPYNINNCSNKNEITSRNWRNDNQVCNYWEKFQIPRGRVKKNENFLNGALREFFEETSCIPLGPGILYDEPFLLKWYDCGKEWRYYIYIMFTSEVRFLKKDNVKIETIHNTTTSDTNTKQLVDVEENVDIYINNYVLGNGLNKSIRNERELFYNRAMDLFTYKKNMLKILYNNPHVESNYKSLINVVLSFVNNIKEHNVCGYYKTYSIIK</sequence>
<protein>
    <submittedName>
        <fullName evidence="2">Putative nudix domain protein</fullName>
    </submittedName>
</protein>
<reference evidence="2" key="1">
    <citation type="journal article" date="2021" name="Virus">
        <title>The discovery, distribution and diversity of DNA viruses associated with Drosophila melanogaster in Europe.</title>
        <authorList>
            <person name="Wallace M.A."/>
            <person name="Coffman K.A."/>
            <person name="Gilbert C."/>
            <person name="Ravindran S."/>
            <person name="Albery G.F."/>
            <person name="Abbott J."/>
            <person name="Argyridou E."/>
            <person name="Bellosta P."/>
            <person name="Betancourt A.J."/>
            <person name="Colinet H."/>
            <person name="Eric K."/>
            <person name="Glaser-Schmitt A."/>
            <person name="Grath S."/>
            <person name="Jelic M."/>
            <person name="Kankare M."/>
            <person name="Kozeretska I."/>
            <person name="Loeschcke V."/>
            <person name="Montchamp-Moreau C."/>
            <person name="Ometto L."/>
            <person name="Onder B.S."/>
            <person name="Orengo D.J."/>
            <person name="Parsch J."/>
            <person name="Pascual M."/>
            <person name="Patenkovic A."/>
            <person name="Puerma E."/>
            <person name="Ritchie M.G."/>
            <person name="Rota-Stabelli O."/>
            <person name="Schou M.F."/>
            <person name="Serga S.V."/>
            <person name="Stamenkovic-Radak M."/>
            <person name="Tanaskovic M."/>
            <person name="Veselinovic M.S."/>
            <person name="Vieira J."/>
            <person name="Vieira C.P."/>
            <person name="Kapun M."/>
            <person name="Flatt T."/>
            <person name="Gonzalez J."/>
            <person name="Staubach F."/>
            <person name="Obbard D.J."/>
        </authorList>
    </citation>
    <scope>NUCLEOTIDE SEQUENCE</scope>
    <source>
        <strain evidence="2">Filamentous_ES_Gim_15_30_pool</strain>
    </source>
</reference>
<accession>A0A6M9TZV5</accession>
<feature type="domain" description="Nudix hydrolase" evidence="1">
    <location>
        <begin position="87"/>
        <end position="154"/>
    </location>
</feature>